<name>A0A0P1FP81_9RHOB</name>
<keyword evidence="3 4" id="KW-0732">Signal</keyword>
<feature type="domain" description="Solute-binding protein family 3/N-terminal" evidence="5">
    <location>
        <begin position="40"/>
        <end position="260"/>
    </location>
</feature>
<dbReference type="Gene3D" id="3.40.190.10">
    <property type="entry name" value="Periplasmic binding protein-like II"/>
    <property type="match status" value="2"/>
</dbReference>
<feature type="signal peptide" evidence="4">
    <location>
        <begin position="1"/>
        <end position="23"/>
    </location>
</feature>
<evidence type="ECO:0000313" key="6">
    <source>
        <dbReference type="EMBL" id="CUH70213.1"/>
    </source>
</evidence>
<reference evidence="6 8" key="2">
    <citation type="submission" date="2015-09" db="EMBL/GenBank/DDBJ databases">
        <authorList>
            <person name="Rodrigo-Torres L."/>
            <person name="Arahal D.R."/>
        </authorList>
    </citation>
    <scope>NUCLEOTIDE SEQUENCE [LARGE SCALE GENOMIC DNA]</scope>
    <source>
        <strain evidence="6 8">CECT 5118</strain>
    </source>
</reference>
<dbReference type="GO" id="GO:0006865">
    <property type="term" value="P:amino acid transport"/>
    <property type="evidence" value="ECO:0007669"/>
    <property type="project" value="TreeGrafter"/>
</dbReference>
<evidence type="ECO:0000256" key="1">
    <source>
        <dbReference type="ARBA" id="ARBA00010333"/>
    </source>
</evidence>
<dbReference type="AlphaFoldDB" id="A0A0P1FP81"/>
<dbReference type="Pfam" id="PF00497">
    <property type="entry name" value="SBP_bac_3"/>
    <property type="match status" value="1"/>
</dbReference>
<gene>
    <name evidence="7" type="primary">aapJ_1</name>
    <name evidence="6" type="synonym">aapJ_2</name>
    <name evidence="6" type="ORF">TL5118_04188</name>
    <name evidence="7" type="ORF">TL5120_01649</name>
</gene>
<organism evidence="7 9">
    <name type="scientific">Thalassovita autumnalis</name>
    <dbReference type="NCBI Taxonomy" id="2072972"/>
    <lineage>
        <taxon>Bacteria</taxon>
        <taxon>Pseudomonadati</taxon>
        <taxon>Pseudomonadota</taxon>
        <taxon>Alphaproteobacteria</taxon>
        <taxon>Rhodobacterales</taxon>
        <taxon>Roseobacteraceae</taxon>
        <taxon>Thalassovita</taxon>
    </lineage>
</organism>
<dbReference type="PANTHER" id="PTHR30085:SF7">
    <property type="entry name" value="AMINO-ACID ABC TRANSPORTER-BINDING PROTEIN YHDW-RELATED"/>
    <property type="match status" value="1"/>
</dbReference>
<keyword evidence="8" id="KW-1185">Reference proteome</keyword>
<dbReference type="PANTHER" id="PTHR30085">
    <property type="entry name" value="AMINO ACID ABC TRANSPORTER PERMEASE"/>
    <property type="match status" value="1"/>
</dbReference>
<accession>A0A0P1FP81</accession>
<dbReference type="InterPro" id="IPR001638">
    <property type="entry name" value="Solute-binding_3/MltF_N"/>
</dbReference>
<evidence type="ECO:0000313" key="9">
    <source>
        <dbReference type="Proteomes" id="UP000051887"/>
    </source>
</evidence>
<comment type="similarity">
    <text evidence="1">Belongs to the bacterial solute-binding protein 3 family.</text>
</comment>
<evidence type="ECO:0000313" key="8">
    <source>
        <dbReference type="Proteomes" id="UP000051086"/>
    </source>
</evidence>
<dbReference type="OrthoDB" id="9777941at2"/>
<dbReference type="InterPro" id="IPR051455">
    <property type="entry name" value="Bact_solute-bind_prot3"/>
</dbReference>
<dbReference type="SUPFAM" id="SSF53850">
    <property type="entry name" value="Periplasmic binding protein-like II"/>
    <property type="match status" value="1"/>
</dbReference>
<dbReference type="EMBL" id="CYSB01000048">
    <property type="protein sequence ID" value="CUH70213.1"/>
    <property type="molecule type" value="Genomic_DNA"/>
</dbReference>
<dbReference type="SMART" id="SM00062">
    <property type="entry name" value="PBPb"/>
    <property type="match status" value="1"/>
</dbReference>
<keyword evidence="2" id="KW-0813">Transport</keyword>
<dbReference type="Proteomes" id="UP000051887">
    <property type="component" value="Unassembled WGS sequence"/>
</dbReference>
<reference evidence="7 9" key="1">
    <citation type="submission" date="2015-09" db="EMBL/GenBank/DDBJ databases">
        <authorList>
            <consortium name="Swine Surveillance"/>
        </authorList>
    </citation>
    <scope>NUCLEOTIDE SEQUENCE [LARGE SCALE GENOMIC DNA]</scope>
    <source>
        <strain evidence="7 9">5120</strain>
    </source>
</reference>
<protein>
    <submittedName>
        <fullName evidence="7">General L-amino acid-binding periplasmic protein AapJ</fullName>
    </submittedName>
</protein>
<evidence type="ECO:0000256" key="2">
    <source>
        <dbReference type="ARBA" id="ARBA00022448"/>
    </source>
</evidence>
<evidence type="ECO:0000256" key="4">
    <source>
        <dbReference type="SAM" id="SignalP"/>
    </source>
</evidence>
<sequence>MTFTKKIAAATTALVATAGLAQAQVADDSRLNTVLERGSLLCSGHNGSFLGFAEVDDQGNWKGVDIDLCRALAAGLFGQSEGNLEIVPISWAQRWPALQSGDIDVVIKVSGWTQSRDTELNLAYSRPYFIGAFQAMARVDLGAESMSDIAGGTICVGAGTSTERATATYLDTHGIEAELLTFENGDELRNSYYEGRCDALVEWAPSLAAGRVDAPDGADNHVILPDVIALEAEGIIVPEGDPDWLDVQNWMLSSLWFAEMEGITSENVDEVRANPPSATVGTFLGVNAGYGARLGLPDDWAYNMIKEVGNFAEIYDRNIGSGSPYNLPRGINSLYNAGGVFYPMIID</sequence>
<evidence type="ECO:0000259" key="5">
    <source>
        <dbReference type="SMART" id="SM00062"/>
    </source>
</evidence>
<evidence type="ECO:0000256" key="3">
    <source>
        <dbReference type="ARBA" id="ARBA00022729"/>
    </source>
</evidence>
<dbReference type="Proteomes" id="UP000051086">
    <property type="component" value="Unassembled WGS sequence"/>
</dbReference>
<evidence type="ECO:0000313" key="7">
    <source>
        <dbReference type="EMBL" id="CUH71857.1"/>
    </source>
</evidence>
<dbReference type="RefSeq" id="WP_058243123.1">
    <property type="nucleotide sequence ID" value="NZ_CYSB01000048.1"/>
</dbReference>
<proteinExistence type="inferred from homology"/>
<dbReference type="EMBL" id="CYSC01000027">
    <property type="protein sequence ID" value="CUH71857.1"/>
    <property type="molecule type" value="Genomic_DNA"/>
</dbReference>
<feature type="chain" id="PRO_5009792465" evidence="4">
    <location>
        <begin position="24"/>
        <end position="347"/>
    </location>
</feature>